<dbReference type="AlphaFoldDB" id="A0A812T0Q0"/>
<dbReference type="PROSITE" id="PS51687">
    <property type="entry name" value="SAM_MT_RNA_M5U"/>
    <property type="match status" value="1"/>
</dbReference>
<keyword evidence="8" id="KW-1185">Reference proteome</keyword>
<feature type="compositionally biased region" description="Basic and acidic residues" evidence="6">
    <location>
        <begin position="305"/>
        <end position="314"/>
    </location>
</feature>
<protein>
    <submittedName>
        <fullName evidence="7">Trmt2b protein</fullName>
    </submittedName>
</protein>
<evidence type="ECO:0000256" key="3">
    <source>
        <dbReference type="ARBA" id="ARBA00022691"/>
    </source>
</evidence>
<comment type="similarity">
    <text evidence="4">Belongs to the class I-like SAM-binding methyltransferase superfamily. RNA M5U methyltransferase family.</text>
</comment>
<dbReference type="PROSITE" id="PS01230">
    <property type="entry name" value="TRMA_1"/>
    <property type="match status" value="1"/>
</dbReference>
<dbReference type="Gene3D" id="2.40.50.1070">
    <property type="match status" value="1"/>
</dbReference>
<evidence type="ECO:0000256" key="5">
    <source>
        <dbReference type="PROSITE-ProRule" id="PRU10015"/>
    </source>
</evidence>
<dbReference type="GO" id="GO:0009451">
    <property type="term" value="P:RNA modification"/>
    <property type="evidence" value="ECO:0007669"/>
    <property type="project" value="UniProtKB-ARBA"/>
</dbReference>
<feature type="region of interest" description="Disordered" evidence="6">
    <location>
        <begin position="277"/>
        <end position="314"/>
    </location>
</feature>
<dbReference type="GO" id="GO:0032259">
    <property type="term" value="P:methylation"/>
    <property type="evidence" value="ECO:0007669"/>
    <property type="project" value="UniProtKB-KW"/>
</dbReference>
<dbReference type="GO" id="GO:0003723">
    <property type="term" value="F:RNA binding"/>
    <property type="evidence" value="ECO:0007669"/>
    <property type="project" value="TreeGrafter"/>
</dbReference>
<dbReference type="OrthoDB" id="10250660at2759"/>
<proteinExistence type="inferred from homology"/>
<keyword evidence="2 4" id="KW-0808">Transferase</keyword>
<evidence type="ECO:0000256" key="1">
    <source>
        <dbReference type="ARBA" id="ARBA00022603"/>
    </source>
</evidence>
<dbReference type="InterPro" id="IPR010280">
    <property type="entry name" value="U5_MeTrfase_fam"/>
</dbReference>
<dbReference type="InterPro" id="IPR029063">
    <property type="entry name" value="SAM-dependent_MTases_sf"/>
</dbReference>
<keyword evidence="3 4" id="KW-0949">S-adenosyl-L-methionine</keyword>
<dbReference type="InterPro" id="IPR045850">
    <property type="entry name" value="TRM2_met"/>
</dbReference>
<comment type="caution">
    <text evidence="7">The sequence shown here is derived from an EMBL/GenBank/DDBJ whole genome shotgun (WGS) entry which is preliminary data.</text>
</comment>
<dbReference type="InterPro" id="IPR030390">
    <property type="entry name" value="MeTrfase_TrmA_AS"/>
</dbReference>
<evidence type="ECO:0000256" key="2">
    <source>
        <dbReference type="ARBA" id="ARBA00022679"/>
    </source>
</evidence>
<evidence type="ECO:0000256" key="6">
    <source>
        <dbReference type="SAM" id="MobiDB-lite"/>
    </source>
</evidence>
<dbReference type="PROSITE" id="PS01231">
    <property type="entry name" value="TRMA_2"/>
    <property type="match status" value="1"/>
</dbReference>
<keyword evidence="1 4" id="KW-0489">Methyltransferase</keyword>
<dbReference type="SUPFAM" id="SSF53335">
    <property type="entry name" value="S-adenosyl-L-methionine-dependent methyltransferases"/>
    <property type="match status" value="1"/>
</dbReference>
<dbReference type="Proteomes" id="UP000649617">
    <property type="component" value="Unassembled WGS sequence"/>
</dbReference>
<dbReference type="Pfam" id="PF05958">
    <property type="entry name" value="tRNA_U5-meth_tr"/>
    <property type="match status" value="1"/>
</dbReference>
<dbReference type="PANTHER" id="PTHR45904:SF2">
    <property type="entry name" value="TRNA (URACIL-5-)-METHYLTRANSFERASE HOMOLOG A"/>
    <property type="match status" value="1"/>
</dbReference>
<dbReference type="GO" id="GO:0006396">
    <property type="term" value="P:RNA processing"/>
    <property type="evidence" value="ECO:0007669"/>
    <property type="project" value="InterPro"/>
</dbReference>
<name>A0A812T0Q0_SYMPI</name>
<feature type="compositionally biased region" description="Acidic residues" evidence="6">
    <location>
        <begin position="291"/>
        <end position="301"/>
    </location>
</feature>
<dbReference type="GO" id="GO:0008173">
    <property type="term" value="F:RNA methyltransferase activity"/>
    <property type="evidence" value="ECO:0007669"/>
    <property type="project" value="InterPro"/>
</dbReference>
<sequence>MQRLCGVVAAFVAKSKHPIYDRKAKCGVWRTILSRVNPAGDMLLMVQTTTVKEEDRPAFTEPLVAELAASGLNITSIFQIFNDEVTDAARPNAVVTHLHGKPRLEMPMLDLKLEIGPLLLSCAKWYLKLRKTDVTSQHVVIGVDIVEENIEDARRNAQQNSISNTEFIAGKAEEVVPKILGDMDTSLEVVAVVDPSRAGLHPRLVEILRGRTQVLRIVYISCNVESMAEDVAKLGSSTEEEADDFVPVRTVAVDSFPQTVHVEAIQLLERASIVEDPRKRRAAKKTAAVGDEVEDAVEPEAADQAPEKTEETEE</sequence>
<evidence type="ECO:0000313" key="7">
    <source>
        <dbReference type="EMBL" id="CAE7508194.1"/>
    </source>
</evidence>
<dbReference type="InterPro" id="IPR030391">
    <property type="entry name" value="MeTrfase_TrmA_CS"/>
</dbReference>
<reference evidence="7" key="1">
    <citation type="submission" date="2021-02" db="EMBL/GenBank/DDBJ databases">
        <authorList>
            <person name="Dougan E. K."/>
            <person name="Rhodes N."/>
            <person name="Thang M."/>
            <person name="Chan C."/>
        </authorList>
    </citation>
    <scope>NUCLEOTIDE SEQUENCE</scope>
</reference>
<accession>A0A812T0Q0</accession>
<dbReference type="EMBL" id="CAJNIZ010028446">
    <property type="protein sequence ID" value="CAE7508194.1"/>
    <property type="molecule type" value="Genomic_DNA"/>
</dbReference>
<feature type="active site" evidence="5">
    <location>
        <position position="222"/>
    </location>
</feature>
<dbReference type="GO" id="GO:0008757">
    <property type="term" value="F:S-adenosylmethionine-dependent methyltransferase activity"/>
    <property type="evidence" value="ECO:0007669"/>
    <property type="project" value="UniProtKB-ARBA"/>
</dbReference>
<evidence type="ECO:0000313" key="8">
    <source>
        <dbReference type="Proteomes" id="UP000649617"/>
    </source>
</evidence>
<organism evidence="7 8">
    <name type="scientific">Symbiodinium pilosum</name>
    <name type="common">Dinoflagellate</name>
    <dbReference type="NCBI Taxonomy" id="2952"/>
    <lineage>
        <taxon>Eukaryota</taxon>
        <taxon>Sar</taxon>
        <taxon>Alveolata</taxon>
        <taxon>Dinophyceae</taxon>
        <taxon>Suessiales</taxon>
        <taxon>Symbiodiniaceae</taxon>
        <taxon>Symbiodinium</taxon>
    </lineage>
</organism>
<feature type="binding site" evidence="4">
    <location>
        <position position="144"/>
    </location>
    <ligand>
        <name>S-adenosyl-L-methionine</name>
        <dbReference type="ChEBI" id="CHEBI:59789"/>
    </ligand>
</feature>
<feature type="active site" description="Nucleophile" evidence="4">
    <location>
        <position position="222"/>
    </location>
</feature>
<evidence type="ECO:0000256" key="4">
    <source>
        <dbReference type="PROSITE-ProRule" id="PRU01024"/>
    </source>
</evidence>
<gene>
    <name evidence="7" type="primary">trmt2b</name>
    <name evidence="7" type="ORF">SPIL2461_LOCUS13190</name>
</gene>
<comment type="caution">
    <text evidence="4">Lacks conserved residue(s) required for the propagation of feature annotation.</text>
</comment>
<dbReference type="PANTHER" id="PTHR45904">
    <property type="entry name" value="TRNA (URACIL-5-)-METHYLTRANSFERASE"/>
    <property type="match status" value="1"/>
</dbReference>
<dbReference type="Gene3D" id="3.40.50.150">
    <property type="entry name" value="Vaccinia Virus protein VP39"/>
    <property type="match status" value="1"/>
</dbReference>
<dbReference type="CDD" id="cd02440">
    <property type="entry name" value="AdoMet_MTases"/>
    <property type="match status" value="1"/>
</dbReference>
<feature type="binding site" evidence="4">
    <location>
        <position position="194"/>
    </location>
    <ligand>
        <name>S-adenosyl-L-methionine</name>
        <dbReference type="ChEBI" id="CHEBI:59789"/>
    </ligand>
</feature>